<dbReference type="Proteomes" id="UP001138757">
    <property type="component" value="Unassembled WGS sequence"/>
</dbReference>
<dbReference type="RefSeq" id="WP_214625361.1">
    <property type="nucleotide sequence ID" value="NZ_JAHGAW010000015.1"/>
</dbReference>
<evidence type="ECO:0000313" key="5">
    <source>
        <dbReference type="Proteomes" id="UP001138757"/>
    </source>
</evidence>
<evidence type="ECO:0000259" key="3">
    <source>
        <dbReference type="PROSITE" id="PS51480"/>
    </source>
</evidence>
<proteinExistence type="predicted"/>
<dbReference type="GO" id="GO:0004371">
    <property type="term" value="F:glycerone kinase activity"/>
    <property type="evidence" value="ECO:0007669"/>
    <property type="project" value="InterPro"/>
</dbReference>
<dbReference type="InterPro" id="IPR036117">
    <property type="entry name" value="DhaL_dom_sf"/>
</dbReference>
<dbReference type="FunFam" id="1.25.40.340:FF:000002">
    <property type="entry name" value="Dihydroxyacetone kinase, L subunit"/>
    <property type="match status" value="1"/>
</dbReference>
<dbReference type="AlphaFoldDB" id="A0A9X1DFJ4"/>
<dbReference type="SMART" id="SM01120">
    <property type="entry name" value="Dak2"/>
    <property type="match status" value="1"/>
</dbReference>
<gene>
    <name evidence="4" type="primary">dhaL</name>
    <name evidence="4" type="ORF">KK488_19305</name>
</gene>
<evidence type="ECO:0000256" key="1">
    <source>
        <dbReference type="ARBA" id="ARBA00022679"/>
    </source>
</evidence>
<dbReference type="PANTHER" id="PTHR28629:SF4">
    <property type="entry name" value="TRIOKINASE_FMN CYCLASE"/>
    <property type="match status" value="1"/>
</dbReference>
<feature type="domain" description="DhaL" evidence="3">
    <location>
        <begin position="10"/>
        <end position="207"/>
    </location>
</feature>
<keyword evidence="5" id="KW-1185">Reference proteome</keyword>
<dbReference type="InterPro" id="IPR004007">
    <property type="entry name" value="DhaL_dom"/>
</dbReference>
<dbReference type="Pfam" id="PF02734">
    <property type="entry name" value="Dak2"/>
    <property type="match status" value="1"/>
</dbReference>
<dbReference type="EMBL" id="JAHGAW010000015">
    <property type="protein sequence ID" value="MBT2189101.1"/>
    <property type="molecule type" value="Genomic_DNA"/>
</dbReference>
<reference evidence="4" key="1">
    <citation type="submission" date="2021-05" db="EMBL/GenBank/DDBJ databases">
        <title>Genome of Sphingobium sp. strain.</title>
        <authorList>
            <person name="Fan R."/>
        </authorList>
    </citation>
    <scope>NUCLEOTIDE SEQUENCE</scope>
    <source>
        <strain evidence="4">H33</strain>
    </source>
</reference>
<name>A0A9X1DFJ4_9SPHN</name>
<dbReference type="PROSITE" id="PS51480">
    <property type="entry name" value="DHAL"/>
    <property type="match status" value="1"/>
</dbReference>
<organism evidence="4 5">
    <name type="scientific">Sphingobium nicotianae</name>
    <dbReference type="NCBI Taxonomy" id="2782607"/>
    <lineage>
        <taxon>Bacteria</taxon>
        <taxon>Pseudomonadati</taxon>
        <taxon>Pseudomonadota</taxon>
        <taxon>Alphaproteobacteria</taxon>
        <taxon>Sphingomonadales</taxon>
        <taxon>Sphingomonadaceae</taxon>
        <taxon>Sphingobium</taxon>
    </lineage>
</organism>
<evidence type="ECO:0000256" key="2">
    <source>
        <dbReference type="ARBA" id="ARBA00022777"/>
    </source>
</evidence>
<dbReference type="GO" id="GO:0019563">
    <property type="term" value="P:glycerol catabolic process"/>
    <property type="evidence" value="ECO:0007669"/>
    <property type="project" value="TreeGrafter"/>
</dbReference>
<dbReference type="SUPFAM" id="SSF101473">
    <property type="entry name" value="DhaL-like"/>
    <property type="match status" value="1"/>
</dbReference>
<dbReference type="NCBIfam" id="TIGR02365">
    <property type="entry name" value="dha_L_ycgS"/>
    <property type="match status" value="1"/>
</dbReference>
<dbReference type="InterPro" id="IPR050861">
    <property type="entry name" value="Dihydroxyacetone_Kinase"/>
</dbReference>
<dbReference type="GO" id="GO:0005829">
    <property type="term" value="C:cytosol"/>
    <property type="evidence" value="ECO:0007669"/>
    <property type="project" value="TreeGrafter"/>
</dbReference>
<dbReference type="Gene3D" id="1.25.40.340">
    <property type="match status" value="1"/>
</dbReference>
<sequence>MTTTQDATQATALAILDALCARLIEAEAELNALDRAVGDGDHGHNLARAANALLAIRDELAPLSVPEMLKRAGKAVVMSVGGASGPLYGTLLLEQGKGLPEGEASRADWARAFTLAVEGVARRGKSAEGEKTMLDVLGPAARAFEGAVDQDFASALAALSQAAVDGHLHCRGLHASRGRAAYVGERSVGQDDPGATTAMICVQLVAAKLAEGAA</sequence>
<keyword evidence="1" id="KW-0808">Transferase</keyword>
<evidence type="ECO:0000313" key="4">
    <source>
        <dbReference type="EMBL" id="MBT2189101.1"/>
    </source>
</evidence>
<dbReference type="InterPro" id="IPR012737">
    <property type="entry name" value="DhaK_L_YcgS"/>
</dbReference>
<accession>A0A9X1DFJ4</accession>
<protein>
    <submittedName>
        <fullName evidence="4">Dihydroxyacetone kinase subunit L</fullName>
    </submittedName>
</protein>
<keyword evidence="2 4" id="KW-0418">Kinase</keyword>
<comment type="caution">
    <text evidence="4">The sequence shown here is derived from an EMBL/GenBank/DDBJ whole genome shotgun (WGS) entry which is preliminary data.</text>
</comment>
<dbReference type="PANTHER" id="PTHR28629">
    <property type="entry name" value="TRIOKINASE/FMN CYCLASE"/>
    <property type="match status" value="1"/>
</dbReference>